<dbReference type="KEGG" id="vas:GT360_18000"/>
<dbReference type="RefSeq" id="WP_164650333.1">
    <property type="nucleotide sequence ID" value="NZ_CP047476.1"/>
</dbReference>
<gene>
    <name evidence="4" type="ORF">GT360_18000</name>
</gene>
<dbReference type="SUPFAM" id="SSF143414">
    <property type="entry name" value="CcmK-like"/>
    <property type="match status" value="1"/>
</dbReference>
<accession>A0A7Z2YFF7</accession>
<name>A0A7Z2YFF7_9VIBR</name>
<sequence>MLDNRLQTQLPGSSQERIVQEHVPGKEVTLIHIIANPGTEVVSRLNYSSEGNAIGLMTISPGEAAIIAADLATKSGSVLLQQIDTGNGSVVLKGDVSSVEYALGYVREVLMDVMKFAVCPITRT</sequence>
<proteinExistence type="predicted"/>
<dbReference type="EMBL" id="CP047476">
    <property type="protein sequence ID" value="QIA65433.1"/>
    <property type="molecule type" value="Genomic_DNA"/>
</dbReference>
<dbReference type="GO" id="GO:0031469">
    <property type="term" value="C:bacterial microcompartment"/>
    <property type="evidence" value="ECO:0007669"/>
    <property type="project" value="UniProtKB-SubCell"/>
</dbReference>
<evidence type="ECO:0000313" key="4">
    <source>
        <dbReference type="EMBL" id="QIA65433.1"/>
    </source>
</evidence>
<evidence type="ECO:0000256" key="2">
    <source>
        <dbReference type="ARBA" id="ARBA00024446"/>
    </source>
</evidence>
<feature type="domain" description="Bacterial microcompartment" evidence="3">
    <location>
        <begin position="52"/>
        <end position="124"/>
    </location>
</feature>
<dbReference type="PIRSF" id="PIRSF012296">
    <property type="entry name" value="EutS_PduU"/>
    <property type="match status" value="1"/>
</dbReference>
<evidence type="ECO:0000256" key="1">
    <source>
        <dbReference type="ARBA" id="ARBA00024322"/>
    </source>
</evidence>
<dbReference type="InterPro" id="IPR037233">
    <property type="entry name" value="CcmK-like_sf"/>
</dbReference>
<keyword evidence="2" id="KW-1283">Bacterial microcompartment</keyword>
<dbReference type="InterPro" id="IPR009307">
    <property type="entry name" value="EutS/PduU/CutR"/>
</dbReference>
<evidence type="ECO:0000313" key="5">
    <source>
        <dbReference type="Proteomes" id="UP000464262"/>
    </source>
</evidence>
<dbReference type="Proteomes" id="UP000464262">
    <property type="component" value="Chromosome 2"/>
</dbReference>
<dbReference type="InterPro" id="IPR000249">
    <property type="entry name" value="BMC_dom"/>
</dbReference>
<dbReference type="Gene3D" id="3.30.70.1710">
    <property type="match status" value="1"/>
</dbReference>
<dbReference type="SMART" id="SM00877">
    <property type="entry name" value="BMC"/>
    <property type="match status" value="1"/>
</dbReference>
<dbReference type="AlphaFoldDB" id="A0A7Z2YFF7"/>
<organism evidence="4 5">
    <name type="scientific">Vibrio astriarenae</name>
    <dbReference type="NCBI Taxonomy" id="1481923"/>
    <lineage>
        <taxon>Bacteria</taxon>
        <taxon>Pseudomonadati</taxon>
        <taxon>Pseudomonadota</taxon>
        <taxon>Gammaproteobacteria</taxon>
        <taxon>Vibrionales</taxon>
        <taxon>Vibrionaceae</taxon>
        <taxon>Vibrio</taxon>
    </lineage>
</organism>
<protein>
    <submittedName>
        <fullName evidence="4">BMC domain-containing protein</fullName>
    </submittedName>
</protein>
<evidence type="ECO:0000259" key="3">
    <source>
        <dbReference type="SMART" id="SM00877"/>
    </source>
</evidence>
<reference evidence="4 5" key="1">
    <citation type="submission" date="2020-01" db="EMBL/GenBank/DDBJ databases">
        <title>Whole genome and functional gene identification of agarase of Vibrio HN897.</title>
        <authorList>
            <person name="Liu Y."/>
            <person name="Zhao Z."/>
        </authorList>
    </citation>
    <scope>NUCLEOTIDE SEQUENCE [LARGE SCALE GENOMIC DNA]</scope>
    <source>
        <strain evidence="4 5">HN897</strain>
    </source>
</reference>
<dbReference type="Pfam" id="PF00936">
    <property type="entry name" value="BMC"/>
    <property type="match status" value="1"/>
</dbReference>
<keyword evidence="5" id="KW-1185">Reference proteome</keyword>
<dbReference type="PANTHER" id="PTHR40449">
    <property type="entry name" value="ETHANOLAMINE UTILIZATION PROTEIN EUTS"/>
    <property type="match status" value="1"/>
</dbReference>
<dbReference type="PANTHER" id="PTHR40449:SF2">
    <property type="entry name" value="BACTERIAL MICROCOMPARTMENT SHELL PROTEIN EUTS"/>
    <property type="match status" value="1"/>
</dbReference>
<comment type="subcellular location">
    <subcellularLocation>
        <location evidence="1">Bacterial microcompartment</location>
    </subcellularLocation>
</comment>